<organism evidence="3">
    <name type="scientific">Zea mays</name>
    <name type="common">Maize</name>
    <dbReference type="NCBI Taxonomy" id="4577"/>
    <lineage>
        <taxon>Eukaryota</taxon>
        <taxon>Viridiplantae</taxon>
        <taxon>Streptophyta</taxon>
        <taxon>Embryophyta</taxon>
        <taxon>Tracheophyta</taxon>
        <taxon>Spermatophyta</taxon>
        <taxon>Magnoliopsida</taxon>
        <taxon>Liliopsida</taxon>
        <taxon>Poales</taxon>
        <taxon>Poaceae</taxon>
        <taxon>PACMAD clade</taxon>
        <taxon>Panicoideae</taxon>
        <taxon>Andropogonodae</taxon>
        <taxon>Andropogoneae</taxon>
        <taxon>Tripsacinae</taxon>
        <taxon>Zea</taxon>
    </lineage>
</organism>
<dbReference type="Pfam" id="PF02458">
    <property type="entry name" value="Transferase"/>
    <property type="match status" value="1"/>
</dbReference>
<dbReference type="InterPro" id="IPR002937">
    <property type="entry name" value="Amino_oxidase"/>
</dbReference>
<dbReference type="InterPro" id="IPR051283">
    <property type="entry name" value="Sec_Metabolite_Acyltrans"/>
</dbReference>
<evidence type="ECO:0000256" key="1">
    <source>
        <dbReference type="ARBA" id="ARBA00022679"/>
    </source>
</evidence>
<keyword evidence="1" id="KW-0808">Transferase</keyword>
<accession>A0A1D6ML68</accession>
<dbReference type="EMBL" id="CM007649">
    <property type="protein sequence ID" value="ONM29955.1"/>
    <property type="molecule type" value="Genomic_DNA"/>
</dbReference>
<dbReference type="PANTHER" id="PTHR31896:SF67">
    <property type="entry name" value="AMINE OXIDASE DOMAIN-CONTAINING PROTEIN"/>
    <property type="match status" value="1"/>
</dbReference>
<dbReference type="PANTHER" id="PTHR31896">
    <property type="entry name" value="FAMILY REGULATORY PROTEIN, PUTATIVE (AFU_ORTHOLOGUE AFUA_3G14730)-RELATED"/>
    <property type="match status" value="1"/>
</dbReference>
<gene>
    <name evidence="3" type="ORF">ZEAMMB73_Zm00001d039794</name>
</gene>
<dbReference type="InterPro" id="IPR023213">
    <property type="entry name" value="CAT-like_dom_sf"/>
</dbReference>
<feature type="domain" description="Amine oxidase" evidence="2">
    <location>
        <begin position="145"/>
        <end position="221"/>
    </location>
</feature>
<name>A0A1D6ML68_MAIZE</name>
<dbReference type="Gene3D" id="3.30.559.10">
    <property type="entry name" value="Chloramphenicol acetyltransferase-like domain"/>
    <property type="match status" value="1"/>
</dbReference>
<dbReference type="Gene3D" id="3.50.50.60">
    <property type="entry name" value="FAD/NAD(P)-binding domain"/>
    <property type="match status" value="1"/>
</dbReference>
<dbReference type="GO" id="GO:0016491">
    <property type="term" value="F:oxidoreductase activity"/>
    <property type="evidence" value="ECO:0007669"/>
    <property type="project" value="InterPro"/>
</dbReference>
<dbReference type="InterPro" id="IPR036188">
    <property type="entry name" value="FAD/NAD-bd_sf"/>
</dbReference>
<dbReference type="InParanoid" id="A0A1D6ML68"/>
<dbReference type="AlphaFoldDB" id="A0A1D6ML68"/>
<dbReference type="Pfam" id="PF01593">
    <property type="entry name" value="Amino_oxidase"/>
    <property type="match status" value="1"/>
</dbReference>
<protein>
    <recommendedName>
        <fullName evidence="2">Amine oxidase domain-containing protein</fullName>
    </recommendedName>
</protein>
<dbReference type="GO" id="GO:0050660">
    <property type="term" value="F:flavin adenine dinucleotide binding"/>
    <property type="evidence" value="ECO:0007669"/>
    <property type="project" value="UniProtKB-ARBA"/>
</dbReference>
<dbReference type="GO" id="GO:0016747">
    <property type="term" value="F:acyltransferase activity, transferring groups other than amino-acyl groups"/>
    <property type="evidence" value="ECO:0007669"/>
    <property type="project" value="UniProtKB-ARBA"/>
</dbReference>
<sequence>MTKMEGSTGSVQIMSRRLVQPESGSSLDMVPSELEIVHLTAWDLALFTVGHIQKGILLPKAGTGGAQLVDDLASSFASVLGHFYPLAGCLTASEITNGVVSPSLAITLCCNDKCTKFIHAMAPEVTISRVVLPAEQAAECGSTHGLHPCAGHVDELLLSHWARTRTHLAPTRSMGANKPRDLYEKLCIPVDNMFFAGEAMSVKYTGTVHSTFSAGVVAADE</sequence>
<dbReference type="STRING" id="4577.A0A1D6ML68"/>
<evidence type="ECO:0000259" key="2">
    <source>
        <dbReference type="Pfam" id="PF01593"/>
    </source>
</evidence>
<reference evidence="3" key="1">
    <citation type="submission" date="2015-12" db="EMBL/GenBank/DDBJ databases">
        <title>Update maize B73 reference genome by single molecule sequencing technologies.</title>
        <authorList>
            <consortium name="Maize Genome Sequencing Project"/>
            <person name="Ware D."/>
        </authorList>
    </citation>
    <scope>NUCLEOTIDE SEQUENCE [LARGE SCALE GENOMIC DNA]</scope>
    <source>
        <tissue evidence="3">Seedling</tissue>
    </source>
</reference>
<proteinExistence type="predicted"/>
<evidence type="ECO:0000313" key="3">
    <source>
        <dbReference type="EMBL" id="ONM29955.1"/>
    </source>
</evidence>